<dbReference type="GO" id="GO:0008233">
    <property type="term" value="F:peptidase activity"/>
    <property type="evidence" value="ECO:0007669"/>
    <property type="project" value="InterPro"/>
</dbReference>
<gene>
    <name evidence="3" type="ORF">CMC5_074930</name>
</gene>
<evidence type="ECO:0000259" key="2">
    <source>
        <dbReference type="Pfam" id="PF13539"/>
    </source>
</evidence>
<proteinExistence type="predicted"/>
<feature type="compositionally biased region" description="Low complexity" evidence="1">
    <location>
        <begin position="313"/>
        <end position="328"/>
    </location>
</feature>
<evidence type="ECO:0000313" key="3">
    <source>
        <dbReference type="EMBL" id="AKT43262.1"/>
    </source>
</evidence>
<dbReference type="Pfam" id="PF13539">
    <property type="entry name" value="Peptidase_M15_4"/>
    <property type="match status" value="1"/>
</dbReference>
<dbReference type="AlphaFoldDB" id="A0A0K1ERI4"/>
<dbReference type="KEGG" id="ccro:CMC5_074930"/>
<organism evidence="3 4">
    <name type="scientific">Chondromyces crocatus</name>
    <dbReference type="NCBI Taxonomy" id="52"/>
    <lineage>
        <taxon>Bacteria</taxon>
        <taxon>Pseudomonadati</taxon>
        <taxon>Myxococcota</taxon>
        <taxon>Polyangia</taxon>
        <taxon>Polyangiales</taxon>
        <taxon>Polyangiaceae</taxon>
        <taxon>Chondromyces</taxon>
    </lineage>
</organism>
<reference evidence="3 4" key="1">
    <citation type="submission" date="2015-07" db="EMBL/GenBank/DDBJ databases">
        <title>Genome analysis of myxobacterium Chondromyces crocatus Cm c5 reveals a high potential for natural compound synthesis and the genetic basis for the loss of fruiting body formation.</title>
        <authorList>
            <person name="Zaburannyi N."/>
            <person name="Bunk B."/>
            <person name="Maier J."/>
            <person name="Overmann J."/>
            <person name="Mueller R."/>
        </authorList>
    </citation>
    <scope>NUCLEOTIDE SEQUENCE [LARGE SCALE GENOMIC DNA]</scope>
    <source>
        <strain evidence="3 4">Cm c5</strain>
    </source>
</reference>
<dbReference type="SUPFAM" id="SSF55166">
    <property type="entry name" value="Hedgehog/DD-peptidase"/>
    <property type="match status" value="1"/>
</dbReference>
<evidence type="ECO:0000313" key="4">
    <source>
        <dbReference type="Proteomes" id="UP000067626"/>
    </source>
</evidence>
<dbReference type="InterPro" id="IPR039561">
    <property type="entry name" value="Peptidase_M15C"/>
</dbReference>
<name>A0A0K1ERI4_CHOCO</name>
<dbReference type="Proteomes" id="UP000067626">
    <property type="component" value="Chromosome"/>
</dbReference>
<feature type="region of interest" description="Disordered" evidence="1">
    <location>
        <begin position="255"/>
        <end position="356"/>
    </location>
</feature>
<evidence type="ECO:0000256" key="1">
    <source>
        <dbReference type="SAM" id="MobiDB-lite"/>
    </source>
</evidence>
<feature type="compositionally biased region" description="Basic and acidic residues" evidence="1">
    <location>
        <begin position="255"/>
        <end position="306"/>
    </location>
</feature>
<dbReference type="Gene3D" id="3.30.1380.10">
    <property type="match status" value="1"/>
</dbReference>
<dbReference type="STRING" id="52.CMC5_074930"/>
<feature type="domain" description="Peptidase M15C" evidence="2">
    <location>
        <begin position="176"/>
        <end position="249"/>
    </location>
</feature>
<protein>
    <recommendedName>
        <fullName evidence="2">Peptidase M15C domain-containing protein</fullName>
    </recommendedName>
</protein>
<sequence>MNRAVGLPSREHDGAMLASWRSRPVVRALVASAIGLLALMPTVGGGPPALAKEKGGGQGTFEHGCRVQKPQAFLQRKSFVIGGMLDGTKQTKAVRYLSEHYGYVDEKLTAAWSSESALGQAKSVRFMGLPISVHARIAPALSCVEKRIQQTCRGKSAYTPRAIGGFRGANTYRGGEVSNHLFGIAIDIDPDRNPCCGCVDPWPSHPLCKLKVRNAQERMAMPSCWVKAFERFGFYWLGDDTLEDTMHFEFLGDPDKITRTSKKHGAEKAGAKGSEKASGEKGGAKKGSEKPSSKKAMDKKATDKAGAKKGASKKVPTTKKAPAVKKSPAPTPLEAQPSEERGAEEPAGEALSGENP</sequence>
<keyword evidence="4" id="KW-1185">Reference proteome</keyword>
<dbReference type="InterPro" id="IPR009045">
    <property type="entry name" value="Zn_M74/Hedgehog-like"/>
</dbReference>
<accession>A0A0K1ERI4</accession>
<dbReference type="EMBL" id="CP012159">
    <property type="protein sequence ID" value="AKT43262.1"/>
    <property type="molecule type" value="Genomic_DNA"/>
</dbReference>